<organism evidence="2 3">
    <name type="scientific">Mucilaginibacter limnophilus</name>
    <dbReference type="NCBI Taxonomy" id="1932778"/>
    <lineage>
        <taxon>Bacteria</taxon>
        <taxon>Pseudomonadati</taxon>
        <taxon>Bacteroidota</taxon>
        <taxon>Sphingobacteriia</taxon>
        <taxon>Sphingobacteriales</taxon>
        <taxon>Sphingobacteriaceae</taxon>
        <taxon>Mucilaginibacter</taxon>
    </lineage>
</organism>
<sequence>MEYKLFSPKQHGINDYLFCAVILAAPHLLHFKKKTTAFYNLLSLNLATYNALSDHPVAVKRLIPYHQHHKIDILNVAGLALLTAWKGIRKQKKSLWFHAAFVTLAAANVLLTNWRRDKYENEVLFI</sequence>
<reference evidence="2 3" key="1">
    <citation type="submission" date="2019-01" db="EMBL/GenBank/DDBJ databases">
        <authorList>
            <person name="Chen W.-M."/>
        </authorList>
    </citation>
    <scope>NUCLEOTIDE SEQUENCE [LARGE SCALE GENOMIC DNA]</scope>
    <source>
        <strain evidence="2 3">YBJ-36</strain>
    </source>
</reference>
<accession>A0A3S2XY47</accession>
<feature type="transmembrane region" description="Helical" evidence="1">
    <location>
        <begin position="12"/>
        <end position="31"/>
    </location>
</feature>
<feature type="transmembrane region" description="Helical" evidence="1">
    <location>
        <begin position="95"/>
        <end position="114"/>
    </location>
</feature>
<evidence type="ECO:0000313" key="2">
    <source>
        <dbReference type="EMBL" id="RVT97187.1"/>
    </source>
</evidence>
<keyword evidence="1" id="KW-1133">Transmembrane helix</keyword>
<dbReference type="RefSeq" id="WP_127708142.1">
    <property type="nucleotide sequence ID" value="NZ_SACK01000013.1"/>
</dbReference>
<keyword evidence="1" id="KW-0472">Membrane</keyword>
<dbReference type="OrthoDB" id="129082at2"/>
<dbReference type="EMBL" id="SACK01000013">
    <property type="protein sequence ID" value="RVT97187.1"/>
    <property type="molecule type" value="Genomic_DNA"/>
</dbReference>
<keyword evidence="1" id="KW-0812">Transmembrane</keyword>
<dbReference type="AlphaFoldDB" id="A0A3S2XY47"/>
<protein>
    <submittedName>
        <fullName evidence="2">Uncharacterized protein</fullName>
    </submittedName>
</protein>
<dbReference type="Proteomes" id="UP000282759">
    <property type="component" value="Unassembled WGS sequence"/>
</dbReference>
<proteinExistence type="predicted"/>
<evidence type="ECO:0000256" key="1">
    <source>
        <dbReference type="SAM" id="Phobius"/>
    </source>
</evidence>
<evidence type="ECO:0000313" key="3">
    <source>
        <dbReference type="Proteomes" id="UP000282759"/>
    </source>
</evidence>
<gene>
    <name evidence="2" type="ORF">EOD41_19460</name>
</gene>
<name>A0A3S2XY47_9SPHI</name>
<keyword evidence="3" id="KW-1185">Reference proteome</keyword>
<comment type="caution">
    <text evidence="2">The sequence shown here is derived from an EMBL/GenBank/DDBJ whole genome shotgun (WGS) entry which is preliminary data.</text>
</comment>